<evidence type="ECO:0000256" key="7">
    <source>
        <dbReference type="ARBA" id="ARBA00023241"/>
    </source>
</evidence>
<evidence type="ECO:0000256" key="3">
    <source>
        <dbReference type="ARBA" id="ARBA00022723"/>
    </source>
</evidence>
<dbReference type="OrthoDB" id="288590at2759"/>
<name>A0A2G5EBA5_AQUCA</name>
<feature type="domain" description="Fe2OG dioxygenase" evidence="9">
    <location>
        <begin position="202"/>
        <end position="306"/>
    </location>
</feature>
<dbReference type="PANTHER" id="PTHR47991">
    <property type="entry name" value="OXOGLUTARATE/IRON-DEPENDENT DIOXYGENASE"/>
    <property type="match status" value="1"/>
</dbReference>
<dbReference type="GO" id="GO:0046872">
    <property type="term" value="F:metal ion binding"/>
    <property type="evidence" value="ECO:0007669"/>
    <property type="project" value="UniProtKB-KW"/>
</dbReference>
<comment type="cofactor">
    <cofactor evidence="1">
        <name>L-ascorbate</name>
        <dbReference type="ChEBI" id="CHEBI:38290"/>
    </cofactor>
</comment>
<evidence type="ECO:0000313" key="11">
    <source>
        <dbReference type="Proteomes" id="UP000230069"/>
    </source>
</evidence>
<dbReference type="InterPro" id="IPR044861">
    <property type="entry name" value="IPNS-like_FE2OG_OXY"/>
</dbReference>
<dbReference type="EMBL" id="KZ305027">
    <property type="protein sequence ID" value="PIA53045.1"/>
    <property type="molecule type" value="Genomic_DNA"/>
</dbReference>
<dbReference type="GO" id="GO:0009813">
    <property type="term" value="P:flavonoid biosynthetic process"/>
    <property type="evidence" value="ECO:0007669"/>
    <property type="project" value="UniProtKB-KW"/>
</dbReference>
<dbReference type="FunFam" id="2.60.120.330:FF:000016">
    <property type="entry name" value="Naringenin,2-oxoglutarate 3-dioxygenase"/>
    <property type="match status" value="1"/>
</dbReference>
<protein>
    <recommendedName>
        <fullName evidence="9">Fe2OG dioxygenase domain-containing protein</fullName>
    </recommendedName>
</protein>
<dbReference type="Gene3D" id="2.60.120.330">
    <property type="entry name" value="B-lactam Antibiotic, Isopenicillin N Synthase, Chain"/>
    <property type="match status" value="1"/>
</dbReference>
<evidence type="ECO:0000256" key="5">
    <source>
        <dbReference type="ARBA" id="ARBA00023002"/>
    </source>
</evidence>
<dbReference type="SUPFAM" id="SSF51197">
    <property type="entry name" value="Clavaminate synthase-like"/>
    <property type="match status" value="1"/>
</dbReference>
<evidence type="ECO:0000259" key="9">
    <source>
        <dbReference type="PROSITE" id="PS51471"/>
    </source>
</evidence>
<keyword evidence="3 8" id="KW-0479">Metal-binding</keyword>
<dbReference type="InterPro" id="IPR027443">
    <property type="entry name" value="IPNS-like_sf"/>
</dbReference>
<dbReference type="GO" id="GO:0016491">
    <property type="term" value="F:oxidoreductase activity"/>
    <property type="evidence" value="ECO:0007669"/>
    <property type="project" value="UniProtKB-KW"/>
</dbReference>
<reference evidence="10 11" key="1">
    <citation type="submission" date="2017-09" db="EMBL/GenBank/DDBJ databases">
        <title>WGS assembly of Aquilegia coerulea Goldsmith.</title>
        <authorList>
            <person name="Hodges S."/>
            <person name="Kramer E."/>
            <person name="Nordborg M."/>
            <person name="Tomkins J."/>
            <person name="Borevitz J."/>
            <person name="Derieg N."/>
            <person name="Yan J."/>
            <person name="Mihaltcheva S."/>
            <person name="Hayes R.D."/>
            <person name="Rokhsar D."/>
        </authorList>
    </citation>
    <scope>NUCLEOTIDE SEQUENCE [LARGE SCALE GENOMIC DNA]</scope>
    <source>
        <strain evidence="11">cv. Goldsmith</strain>
    </source>
</reference>
<dbReference type="InterPro" id="IPR005123">
    <property type="entry name" value="Oxoglu/Fe-dep_dioxygenase_dom"/>
</dbReference>
<dbReference type="Proteomes" id="UP000230069">
    <property type="component" value="Unassembled WGS sequence"/>
</dbReference>
<evidence type="ECO:0000256" key="8">
    <source>
        <dbReference type="RuleBase" id="RU003682"/>
    </source>
</evidence>
<organism evidence="10 11">
    <name type="scientific">Aquilegia coerulea</name>
    <name type="common">Rocky mountain columbine</name>
    <dbReference type="NCBI Taxonomy" id="218851"/>
    <lineage>
        <taxon>Eukaryota</taxon>
        <taxon>Viridiplantae</taxon>
        <taxon>Streptophyta</taxon>
        <taxon>Embryophyta</taxon>
        <taxon>Tracheophyta</taxon>
        <taxon>Spermatophyta</taxon>
        <taxon>Magnoliopsida</taxon>
        <taxon>Ranunculales</taxon>
        <taxon>Ranunculaceae</taxon>
        <taxon>Thalictroideae</taxon>
        <taxon>Aquilegia</taxon>
    </lineage>
</organism>
<keyword evidence="6 8" id="KW-0408">Iron</keyword>
<keyword evidence="11" id="KW-1185">Reference proteome</keyword>
<gene>
    <name evidence="10" type="ORF">AQUCO_01000722v1</name>
</gene>
<evidence type="ECO:0000256" key="1">
    <source>
        <dbReference type="ARBA" id="ARBA00001961"/>
    </source>
</evidence>
<keyword evidence="7" id="KW-0284">Flavonoid biosynthesis</keyword>
<evidence type="ECO:0000313" key="10">
    <source>
        <dbReference type="EMBL" id="PIA53045.1"/>
    </source>
</evidence>
<dbReference type="InterPro" id="IPR026992">
    <property type="entry name" value="DIOX_N"/>
</dbReference>
<dbReference type="Pfam" id="PF03171">
    <property type="entry name" value="2OG-FeII_Oxy"/>
    <property type="match status" value="1"/>
</dbReference>
<evidence type="ECO:0000256" key="2">
    <source>
        <dbReference type="ARBA" id="ARBA00008056"/>
    </source>
</evidence>
<evidence type="ECO:0000256" key="4">
    <source>
        <dbReference type="ARBA" id="ARBA00022896"/>
    </source>
</evidence>
<accession>A0A2G5EBA5</accession>
<dbReference type="Pfam" id="PF14226">
    <property type="entry name" value="DIOX_N"/>
    <property type="match status" value="1"/>
</dbReference>
<keyword evidence="5 8" id="KW-0560">Oxidoreductase</keyword>
<sequence length="378" mass="42417">MAPSTLTALAAEKKTLQPMAPSTLTALAEEKTLQASFVRDEDERPKVAYNNFSNDVPVISVAGIDDEEKRSEICKKIVNACEDWGIFQIVDHGVDTSLITEMSRLAKEFFALPPEDKLRFDMSGGKKGGFIVSSHLQDWREIVTYFSYPVQNRDYSRWPDKPEGWKTVTQTYSEKLMELACKLLQVLSEAMDLDKDALTKACVDMDQKVVVNFYPKCPQPDLTLGLKRHTDPGTITLLLQDQVGGLQATRDDGKTWITVQPIEGAFVVNLGDHGHYLSNGRFKNADHQAVVNSSYSRLSIATFQNPAPDATVYPLKVREGEKPILAESITFAEMYKRKMSRDIELAKLKKLAKEKKLEDLEKATKLDVQPKALEEILA</sequence>
<proteinExistence type="inferred from homology"/>
<dbReference type="InterPro" id="IPR050295">
    <property type="entry name" value="Plant_2OG-oxidoreductases"/>
</dbReference>
<evidence type="ECO:0000256" key="6">
    <source>
        <dbReference type="ARBA" id="ARBA00023004"/>
    </source>
</evidence>
<dbReference type="GO" id="GO:0031418">
    <property type="term" value="F:L-ascorbic acid binding"/>
    <property type="evidence" value="ECO:0007669"/>
    <property type="project" value="UniProtKB-KW"/>
</dbReference>
<keyword evidence="4" id="KW-0847">Vitamin C</keyword>
<dbReference type="PROSITE" id="PS51471">
    <property type="entry name" value="FE2OG_OXY"/>
    <property type="match status" value="1"/>
</dbReference>
<comment type="similarity">
    <text evidence="2 8">Belongs to the iron/ascorbate-dependent oxidoreductase family.</text>
</comment>
<dbReference type="AlphaFoldDB" id="A0A2G5EBA5"/>